<dbReference type="STRING" id="882086.SacxiDRAFT_0496"/>
<organism evidence="10 11">
    <name type="scientific">Saccharomonospora xinjiangensis XJ-54</name>
    <dbReference type="NCBI Taxonomy" id="882086"/>
    <lineage>
        <taxon>Bacteria</taxon>
        <taxon>Bacillati</taxon>
        <taxon>Actinomycetota</taxon>
        <taxon>Actinomycetes</taxon>
        <taxon>Pseudonocardiales</taxon>
        <taxon>Pseudonocardiaceae</taxon>
        <taxon>Saccharomonospora</taxon>
    </lineage>
</organism>
<dbReference type="InterPro" id="IPR011053">
    <property type="entry name" value="Single_hybrid_motif"/>
</dbReference>
<feature type="domain" description="Lipoyl-binding" evidence="8">
    <location>
        <begin position="1"/>
        <end position="71"/>
    </location>
</feature>
<dbReference type="InterPro" id="IPR050743">
    <property type="entry name" value="2-oxoacid_DH_E2_comp"/>
</dbReference>
<evidence type="ECO:0000259" key="9">
    <source>
        <dbReference type="PROSITE" id="PS51826"/>
    </source>
</evidence>
<evidence type="ECO:0000256" key="1">
    <source>
        <dbReference type="ARBA" id="ARBA00001938"/>
    </source>
</evidence>
<dbReference type="InterPro" id="IPR001078">
    <property type="entry name" value="2-oxoacid_DH_actylTfrase"/>
</dbReference>
<dbReference type="eggNOG" id="COG0508">
    <property type="taxonomic scope" value="Bacteria"/>
</dbReference>
<dbReference type="Proteomes" id="UP000004691">
    <property type="component" value="Unassembled WGS sequence"/>
</dbReference>
<dbReference type="InterPro" id="IPR036625">
    <property type="entry name" value="E3-bd_dom_sf"/>
</dbReference>
<dbReference type="Pfam" id="PF00198">
    <property type="entry name" value="2-oxoacid_dh"/>
    <property type="match status" value="1"/>
</dbReference>
<dbReference type="Gene3D" id="3.30.559.10">
    <property type="entry name" value="Chloramphenicol acetyltransferase-like domain"/>
    <property type="match status" value="1"/>
</dbReference>
<dbReference type="HOGENOM" id="CLU_016733_10_2_11"/>
<accession>I0UY19</accession>
<feature type="compositionally biased region" description="Basic and acidic residues" evidence="7">
    <location>
        <begin position="80"/>
        <end position="89"/>
    </location>
</feature>
<protein>
    <recommendedName>
        <fullName evidence="6">Dihydrolipoamide acetyltransferase component of pyruvate dehydrogenase complex</fullName>
        <ecNumber evidence="6">2.3.1.-</ecNumber>
    </recommendedName>
</protein>
<feature type="compositionally biased region" description="Pro residues" evidence="7">
    <location>
        <begin position="132"/>
        <end position="174"/>
    </location>
</feature>
<feature type="region of interest" description="Disordered" evidence="7">
    <location>
        <begin position="260"/>
        <end position="281"/>
    </location>
</feature>
<feature type="domain" description="Peripheral subunit-binding (PSBD)" evidence="9">
    <location>
        <begin position="181"/>
        <end position="218"/>
    </location>
</feature>
<dbReference type="EC" id="2.3.1.-" evidence="6"/>
<keyword evidence="11" id="KW-1185">Reference proteome</keyword>
<dbReference type="CDD" id="cd06849">
    <property type="entry name" value="lipoyl_domain"/>
    <property type="match status" value="1"/>
</dbReference>
<dbReference type="GO" id="GO:0016407">
    <property type="term" value="F:acetyltransferase activity"/>
    <property type="evidence" value="ECO:0007669"/>
    <property type="project" value="TreeGrafter"/>
</dbReference>
<dbReference type="AlphaFoldDB" id="I0UY19"/>
<name>I0UY19_9PSEU</name>
<evidence type="ECO:0000256" key="7">
    <source>
        <dbReference type="SAM" id="MobiDB-lite"/>
    </source>
</evidence>
<dbReference type="GO" id="GO:0005737">
    <property type="term" value="C:cytoplasm"/>
    <property type="evidence" value="ECO:0007669"/>
    <property type="project" value="TreeGrafter"/>
</dbReference>
<dbReference type="Gene3D" id="2.40.50.100">
    <property type="match status" value="1"/>
</dbReference>
<keyword evidence="10" id="KW-0670">Pyruvate</keyword>
<dbReference type="PROSITE" id="PS50968">
    <property type="entry name" value="BIOTINYL_LIPOYL"/>
    <property type="match status" value="1"/>
</dbReference>
<proteinExistence type="inferred from homology"/>
<dbReference type="SUPFAM" id="SSF47005">
    <property type="entry name" value="Peripheral subunit-binding domain of 2-oxo acid dehydrogenase complex"/>
    <property type="match status" value="1"/>
</dbReference>
<dbReference type="SUPFAM" id="SSF52777">
    <property type="entry name" value="CoA-dependent acyltransferases"/>
    <property type="match status" value="1"/>
</dbReference>
<dbReference type="GO" id="GO:0031405">
    <property type="term" value="F:lipoic acid binding"/>
    <property type="evidence" value="ECO:0007669"/>
    <property type="project" value="TreeGrafter"/>
</dbReference>
<dbReference type="Gene3D" id="4.10.320.10">
    <property type="entry name" value="E3-binding domain"/>
    <property type="match status" value="2"/>
</dbReference>
<comment type="similarity">
    <text evidence="2 6">Belongs to the 2-oxoacid dehydrogenase family.</text>
</comment>
<dbReference type="Pfam" id="PF02817">
    <property type="entry name" value="E3_binding"/>
    <property type="match status" value="2"/>
</dbReference>
<evidence type="ECO:0000313" key="10">
    <source>
        <dbReference type="EMBL" id="EID52772.1"/>
    </source>
</evidence>
<evidence type="ECO:0000256" key="2">
    <source>
        <dbReference type="ARBA" id="ARBA00007317"/>
    </source>
</evidence>
<dbReference type="SUPFAM" id="SSF51230">
    <property type="entry name" value="Single hybrid motif"/>
    <property type="match status" value="1"/>
</dbReference>
<comment type="cofactor">
    <cofactor evidence="1 6">
        <name>(R)-lipoate</name>
        <dbReference type="ChEBI" id="CHEBI:83088"/>
    </cofactor>
</comment>
<dbReference type="PROSITE" id="PS51826">
    <property type="entry name" value="PSBD"/>
    <property type="match status" value="1"/>
</dbReference>
<dbReference type="RefSeq" id="WP_006236875.1">
    <property type="nucleotide sequence ID" value="NZ_JH636049.1"/>
</dbReference>
<dbReference type="InterPro" id="IPR004167">
    <property type="entry name" value="PSBD"/>
</dbReference>
<feature type="compositionally biased region" description="Low complexity" evidence="7">
    <location>
        <begin position="265"/>
        <end position="275"/>
    </location>
</feature>
<feature type="compositionally biased region" description="Pro residues" evidence="7">
    <location>
        <begin position="91"/>
        <end position="124"/>
    </location>
</feature>
<dbReference type="InterPro" id="IPR000089">
    <property type="entry name" value="Biotin_lipoyl"/>
</dbReference>
<dbReference type="PANTHER" id="PTHR43178">
    <property type="entry name" value="DIHYDROLIPOAMIDE ACETYLTRANSFERASE COMPONENT OF PYRUVATE DEHYDROGENASE COMPLEX"/>
    <property type="match status" value="1"/>
</dbReference>
<evidence type="ECO:0000256" key="5">
    <source>
        <dbReference type="ARBA" id="ARBA00023315"/>
    </source>
</evidence>
<keyword evidence="5 6" id="KW-0012">Acyltransferase</keyword>
<sequence length="501" mass="51575">MPSLGADMDDGTVLEWLVAPGDVVRKGDIVAVVDTSKSAVDVECFDSGTIERLLVPVGRTVPVGTPLAMIGTGEPGGKAPAREEPERAEAPAPPPTPVPPPTPAAPPAPAAPPVPPPAPEPSPTPTTGSAPAPAPPPPPPTPKPQPTPAPAPPSAPTPPPTPSPRTPPSAPPTQAPAAKVPASPPVRAYAKRAGVDLADVRGTGRGGAITRADIDRTAPARPPQPGTGARISPYARRLAREKNIDLATVPGPVIHGRDVQAAESATAEGEPAGKAPAERAPRAAAREAIAALMSRSKKEIPHYYLATTIDLGTALDWLHERNRHAGVDDRIIPAALLFKATSRAASAVPALNGHWIEGRFRPSTVVRLGVAVSLRGGGLLVPGIDDPGARPLDEVMRMLTDVVARARGGRLRSSDLEPASLTVTNLGEGAESVQGVIYPPQVALVGFGAIVRRPWAVGDLLGVRPVVTATLAADHRASDGATGARFLDTLDHLLQRPEDLR</sequence>
<dbReference type="SUPFAM" id="SSF81995">
    <property type="entry name" value="beta-sandwich domain of Sec23/24"/>
    <property type="match status" value="1"/>
</dbReference>
<reference evidence="10 11" key="1">
    <citation type="submission" date="2012-01" db="EMBL/GenBank/DDBJ databases">
        <title>Improved High-Quality Draft sequence of Saccharomonospora xinjiangensis XJ-54.</title>
        <authorList>
            <consortium name="US DOE Joint Genome Institute"/>
            <person name="Lucas S."/>
            <person name="Han J."/>
            <person name="Lapidus A."/>
            <person name="Cheng J.-F."/>
            <person name="Goodwin L."/>
            <person name="Pitluck S."/>
            <person name="Peters L."/>
            <person name="Mikhailova N."/>
            <person name="Teshima H."/>
            <person name="Detter J.C."/>
            <person name="Han C."/>
            <person name="Tapia R."/>
            <person name="Land M."/>
            <person name="Hauser L."/>
            <person name="Kyrpides N."/>
            <person name="Ivanova N."/>
            <person name="Pagani I."/>
            <person name="Brambilla E.-M."/>
            <person name="Klenk H.-P."/>
            <person name="Woyke T."/>
        </authorList>
    </citation>
    <scope>NUCLEOTIDE SEQUENCE [LARGE SCALE GENOMIC DNA]</scope>
    <source>
        <strain evidence="10 11">XJ-54</strain>
    </source>
</reference>
<evidence type="ECO:0000256" key="6">
    <source>
        <dbReference type="RuleBase" id="RU003423"/>
    </source>
</evidence>
<evidence type="ECO:0000256" key="3">
    <source>
        <dbReference type="ARBA" id="ARBA00022679"/>
    </source>
</evidence>
<evidence type="ECO:0000259" key="8">
    <source>
        <dbReference type="PROSITE" id="PS50968"/>
    </source>
</evidence>
<dbReference type="EMBL" id="JH636049">
    <property type="protein sequence ID" value="EID52772.1"/>
    <property type="molecule type" value="Genomic_DNA"/>
</dbReference>
<dbReference type="InterPro" id="IPR023213">
    <property type="entry name" value="CAT-like_dom_sf"/>
</dbReference>
<keyword evidence="3 6" id="KW-0808">Transferase</keyword>
<dbReference type="PANTHER" id="PTHR43178:SF5">
    <property type="entry name" value="LIPOAMIDE ACYLTRANSFERASE COMPONENT OF BRANCHED-CHAIN ALPHA-KETO ACID DEHYDROGENASE COMPLEX, MITOCHONDRIAL"/>
    <property type="match status" value="1"/>
</dbReference>
<evidence type="ECO:0000313" key="11">
    <source>
        <dbReference type="Proteomes" id="UP000004691"/>
    </source>
</evidence>
<dbReference type="Pfam" id="PF00364">
    <property type="entry name" value="Biotin_lipoyl"/>
    <property type="match status" value="1"/>
</dbReference>
<feature type="region of interest" description="Disordered" evidence="7">
    <location>
        <begin position="63"/>
        <end position="230"/>
    </location>
</feature>
<evidence type="ECO:0000256" key="4">
    <source>
        <dbReference type="ARBA" id="ARBA00022823"/>
    </source>
</evidence>
<dbReference type="OrthoDB" id="9805770at2"/>
<feature type="compositionally biased region" description="Low complexity" evidence="7">
    <location>
        <begin position="175"/>
        <end position="188"/>
    </location>
</feature>
<gene>
    <name evidence="10" type="ORF">SacxiDRAFT_0496</name>
</gene>
<keyword evidence="4 6" id="KW-0450">Lipoyl</keyword>